<proteinExistence type="predicted"/>
<protein>
    <submittedName>
        <fullName evidence="1">Uncharacterized protein</fullName>
    </submittedName>
</protein>
<sequence length="287" mass="30652">MSSGNCLPYNISLTDQSAVVRFFPDRDGAVDDSWNTTYSDSSFSEWSYDDTFGKGVSSHRTTSVGAYILIDWAGTAVWIYGTASKGSYNVTIDQGSTVQGEGDVGGLLFSQTGLTYGLHTINLTVTGGEVSVSGAIITVGMGEPGTTLQTRNISAANSSALFDSNQYWPVNELYANQTSSYYCMTSNLLGATLSFTVSEAVGFVIYGSDDWQQGLFTVSVTSDSLGAANSVTNSTIQYSPRSLWTQLNVPKYLASGLNRSALYTVEITNLGASFNLASVLLYDSLSR</sequence>
<dbReference type="InParanoid" id="S8FL33"/>
<dbReference type="eggNOG" id="ENOG502RCX6">
    <property type="taxonomic scope" value="Eukaryota"/>
</dbReference>
<gene>
    <name evidence="1" type="ORF">FOMPIDRAFT_1125411</name>
</gene>
<evidence type="ECO:0000313" key="2">
    <source>
        <dbReference type="Proteomes" id="UP000015241"/>
    </source>
</evidence>
<dbReference type="Gene3D" id="2.60.120.260">
    <property type="entry name" value="Galactose-binding domain-like"/>
    <property type="match status" value="1"/>
</dbReference>
<accession>S8FL33</accession>
<dbReference type="EMBL" id="KE504160">
    <property type="protein sequence ID" value="EPS99024.1"/>
    <property type="molecule type" value="Genomic_DNA"/>
</dbReference>
<keyword evidence="2" id="KW-1185">Reference proteome</keyword>
<dbReference type="AlphaFoldDB" id="S8FL33"/>
<dbReference type="Proteomes" id="UP000015241">
    <property type="component" value="Unassembled WGS sequence"/>
</dbReference>
<dbReference type="HOGENOM" id="CLU_066473_0_0_1"/>
<name>S8FL33_FOMSC</name>
<organism evidence="1 2">
    <name type="scientific">Fomitopsis schrenkii</name>
    <name type="common">Brown rot fungus</name>
    <dbReference type="NCBI Taxonomy" id="2126942"/>
    <lineage>
        <taxon>Eukaryota</taxon>
        <taxon>Fungi</taxon>
        <taxon>Dikarya</taxon>
        <taxon>Basidiomycota</taxon>
        <taxon>Agaricomycotina</taxon>
        <taxon>Agaricomycetes</taxon>
        <taxon>Polyporales</taxon>
        <taxon>Fomitopsis</taxon>
    </lineage>
</organism>
<evidence type="ECO:0000313" key="1">
    <source>
        <dbReference type="EMBL" id="EPS99024.1"/>
    </source>
</evidence>
<reference evidence="1 2" key="1">
    <citation type="journal article" date="2012" name="Science">
        <title>The Paleozoic origin of enzymatic lignin decomposition reconstructed from 31 fungal genomes.</title>
        <authorList>
            <person name="Floudas D."/>
            <person name="Binder M."/>
            <person name="Riley R."/>
            <person name="Barry K."/>
            <person name="Blanchette R.A."/>
            <person name="Henrissat B."/>
            <person name="Martinez A.T."/>
            <person name="Otillar R."/>
            <person name="Spatafora J.W."/>
            <person name="Yadav J.S."/>
            <person name="Aerts A."/>
            <person name="Benoit I."/>
            <person name="Boyd A."/>
            <person name="Carlson A."/>
            <person name="Copeland A."/>
            <person name="Coutinho P.M."/>
            <person name="de Vries R.P."/>
            <person name="Ferreira P."/>
            <person name="Findley K."/>
            <person name="Foster B."/>
            <person name="Gaskell J."/>
            <person name="Glotzer D."/>
            <person name="Gorecki P."/>
            <person name="Heitman J."/>
            <person name="Hesse C."/>
            <person name="Hori C."/>
            <person name="Igarashi K."/>
            <person name="Jurgens J.A."/>
            <person name="Kallen N."/>
            <person name="Kersten P."/>
            <person name="Kohler A."/>
            <person name="Kuees U."/>
            <person name="Kumar T.K.A."/>
            <person name="Kuo A."/>
            <person name="LaButti K."/>
            <person name="Larrondo L.F."/>
            <person name="Lindquist E."/>
            <person name="Ling A."/>
            <person name="Lombard V."/>
            <person name="Lucas S."/>
            <person name="Lundell T."/>
            <person name="Martin R."/>
            <person name="McLaughlin D.J."/>
            <person name="Morgenstern I."/>
            <person name="Morin E."/>
            <person name="Murat C."/>
            <person name="Nagy L.G."/>
            <person name="Nolan M."/>
            <person name="Ohm R.A."/>
            <person name="Patyshakuliyeva A."/>
            <person name="Rokas A."/>
            <person name="Ruiz-Duenas F.J."/>
            <person name="Sabat G."/>
            <person name="Salamov A."/>
            <person name="Samejima M."/>
            <person name="Schmutz J."/>
            <person name="Slot J.C."/>
            <person name="St John F."/>
            <person name="Stenlid J."/>
            <person name="Sun H."/>
            <person name="Sun S."/>
            <person name="Syed K."/>
            <person name="Tsang A."/>
            <person name="Wiebenga A."/>
            <person name="Young D."/>
            <person name="Pisabarro A."/>
            <person name="Eastwood D.C."/>
            <person name="Martin F."/>
            <person name="Cullen D."/>
            <person name="Grigoriev I.V."/>
            <person name="Hibbett D.S."/>
        </authorList>
    </citation>
    <scope>NUCLEOTIDE SEQUENCE</scope>
    <source>
        <strain evidence="2">FP-58527</strain>
    </source>
</reference>
<dbReference type="OrthoDB" id="2576334at2759"/>
<dbReference type="STRING" id="743788.S8FL33"/>